<dbReference type="RefSeq" id="WP_132434755.1">
    <property type="nucleotide sequence ID" value="NZ_SLWK01000013.1"/>
</dbReference>
<name>A0A4V2RVY9_9BACT</name>
<evidence type="ECO:0000259" key="2">
    <source>
        <dbReference type="PROSITE" id="PS50902"/>
    </source>
</evidence>
<comment type="cofactor">
    <cofactor evidence="1">
        <name>FMN</name>
        <dbReference type="ChEBI" id="CHEBI:58210"/>
    </cofactor>
</comment>
<dbReference type="Gene3D" id="3.40.50.360">
    <property type="match status" value="1"/>
</dbReference>
<dbReference type="InterPro" id="IPR008254">
    <property type="entry name" value="Flavodoxin/NO_synth"/>
</dbReference>
<dbReference type="InterPro" id="IPR001226">
    <property type="entry name" value="Flavodoxin_CS"/>
</dbReference>
<dbReference type="InterPro" id="IPR026816">
    <property type="entry name" value="Flavodoxin_dom"/>
</dbReference>
<feature type="domain" description="Flavodoxin-like" evidence="2">
    <location>
        <begin position="3"/>
        <end position="166"/>
    </location>
</feature>
<dbReference type="PROSITE" id="PS50902">
    <property type="entry name" value="FLAVODOXIN_LIKE"/>
    <property type="match status" value="1"/>
</dbReference>
<reference evidence="3 4" key="1">
    <citation type="submission" date="2019-03" db="EMBL/GenBank/DDBJ databases">
        <title>Genomic Encyclopedia of Type Strains, Phase IV (KMG-IV): sequencing the most valuable type-strain genomes for metagenomic binning, comparative biology and taxonomic classification.</title>
        <authorList>
            <person name="Goeker M."/>
        </authorList>
    </citation>
    <scope>NUCLEOTIDE SEQUENCE [LARGE SCALE GENOMIC DNA]</scope>
    <source>
        <strain evidence="3 4">DSM 24179</strain>
    </source>
</reference>
<protein>
    <submittedName>
        <fullName evidence="3">Menaquinone-dependent protoporphyrinogen oxidase</fullName>
    </submittedName>
</protein>
<accession>A0A4V2RVY9</accession>
<dbReference type="GO" id="GO:0006783">
    <property type="term" value="P:heme biosynthetic process"/>
    <property type="evidence" value="ECO:0007669"/>
    <property type="project" value="TreeGrafter"/>
</dbReference>
<organism evidence="3 4">
    <name type="scientific">Natronoflexus pectinivorans</name>
    <dbReference type="NCBI Taxonomy" id="682526"/>
    <lineage>
        <taxon>Bacteria</taxon>
        <taxon>Pseudomonadati</taxon>
        <taxon>Bacteroidota</taxon>
        <taxon>Bacteroidia</taxon>
        <taxon>Marinilabiliales</taxon>
        <taxon>Marinilabiliaceae</taxon>
        <taxon>Natronoflexus</taxon>
    </lineage>
</organism>
<dbReference type="GO" id="GO:0009055">
    <property type="term" value="F:electron transfer activity"/>
    <property type="evidence" value="ECO:0007669"/>
    <property type="project" value="InterPro"/>
</dbReference>
<dbReference type="PANTHER" id="PTHR38030:SF2">
    <property type="entry name" value="PROTOPORPHYRINOGEN IX DEHYDROGENASE [QUINONE]"/>
    <property type="match status" value="1"/>
</dbReference>
<dbReference type="PANTHER" id="PTHR38030">
    <property type="entry name" value="PROTOPORPHYRINOGEN IX DEHYDROGENASE [MENAQUINONE]"/>
    <property type="match status" value="1"/>
</dbReference>
<dbReference type="Proteomes" id="UP000295221">
    <property type="component" value="Unassembled WGS sequence"/>
</dbReference>
<dbReference type="InterPro" id="IPR029039">
    <property type="entry name" value="Flavoprotein-like_sf"/>
</dbReference>
<dbReference type="GO" id="GO:0070819">
    <property type="term" value="F:menaquinone-dependent protoporphyrinogen oxidase activity"/>
    <property type="evidence" value="ECO:0007669"/>
    <property type="project" value="TreeGrafter"/>
</dbReference>
<gene>
    <name evidence="3" type="ORF">EV194_11359</name>
</gene>
<dbReference type="EMBL" id="SLWK01000013">
    <property type="protein sequence ID" value="TCO06144.1"/>
    <property type="molecule type" value="Genomic_DNA"/>
</dbReference>
<dbReference type="SUPFAM" id="SSF52218">
    <property type="entry name" value="Flavoproteins"/>
    <property type="match status" value="1"/>
</dbReference>
<dbReference type="InterPro" id="IPR052200">
    <property type="entry name" value="Protoporphyrinogen_IX_DH"/>
</dbReference>
<evidence type="ECO:0000313" key="4">
    <source>
        <dbReference type="Proteomes" id="UP000295221"/>
    </source>
</evidence>
<evidence type="ECO:0000313" key="3">
    <source>
        <dbReference type="EMBL" id="TCO06144.1"/>
    </source>
</evidence>
<proteinExistence type="predicted"/>
<dbReference type="GO" id="GO:0010181">
    <property type="term" value="F:FMN binding"/>
    <property type="evidence" value="ECO:0007669"/>
    <property type="project" value="InterPro"/>
</dbReference>
<keyword evidence="4" id="KW-1185">Reference proteome</keyword>
<dbReference type="OrthoDB" id="2146857at2"/>
<dbReference type="Pfam" id="PF12724">
    <property type="entry name" value="Flavodoxin_5"/>
    <property type="match status" value="1"/>
</dbReference>
<comment type="caution">
    <text evidence="3">The sequence shown here is derived from an EMBL/GenBank/DDBJ whole genome shotgun (WGS) entry which is preliminary data.</text>
</comment>
<sequence length="166" mass="18687">MKTAIIYESKHGTTANVAQAISDGINDSVTELINLAKNEKTDLTQYDLIVLGASIHAGKIGKNMKKFINKNIITLLEKPIALFICFMNDIEKELQFANAFPELLRNHAFASCYAGGEFKLEKMNFIEKIIIKRITGIRYSVSNINYDQIDQLISRISANILTNYHS</sequence>
<evidence type="ECO:0000256" key="1">
    <source>
        <dbReference type="ARBA" id="ARBA00001917"/>
    </source>
</evidence>
<dbReference type="AlphaFoldDB" id="A0A4V2RVY9"/>
<dbReference type="PROSITE" id="PS00201">
    <property type="entry name" value="FLAVODOXIN"/>
    <property type="match status" value="1"/>
</dbReference>